<feature type="domain" description="LTD" evidence="3">
    <location>
        <begin position="21"/>
        <end position="143"/>
    </location>
</feature>
<organism evidence="4 5">
    <name type="scientific">Candidatus Falkowbacteria bacterium CG10_big_fil_rev_8_21_14_0_10_37_14</name>
    <dbReference type="NCBI Taxonomy" id="1974561"/>
    <lineage>
        <taxon>Bacteria</taxon>
        <taxon>Candidatus Falkowiibacteriota</taxon>
    </lineage>
</organism>
<dbReference type="SUPFAM" id="SSF49299">
    <property type="entry name" value="PKD domain"/>
    <property type="match status" value="1"/>
</dbReference>
<feature type="domain" description="LTD" evidence="3">
    <location>
        <begin position="448"/>
        <end position="553"/>
    </location>
</feature>
<dbReference type="EMBL" id="PFAM01000020">
    <property type="protein sequence ID" value="PIT95902.1"/>
    <property type="molecule type" value="Genomic_DNA"/>
</dbReference>
<evidence type="ECO:0000256" key="2">
    <source>
        <dbReference type="SAM" id="SignalP"/>
    </source>
</evidence>
<sequence>MKKKIKNFWATFMFVVFFIFAPQTQSASNIIFTEIMYNLEGTDSEHEWVEIYNNSDSEIDLSNWKFYDGDGETKHGLNIFQGSIVIPKEEYVILVDKPEIFLEDWPEFSGIIIDSVVNLKNDSDNIKLFDSESIEIDSVVYQNDWGADGDGNSLQLSGLNWIAQIPTPGQVTAEENPAEDPEPDPEEPSEETQPIAEPTPTTGGIILPKTAYPENVKITEVFPNPSGSEEAEFIEIWNNNNTSISLENWKLSDKSKVITLKAITLVPGEYKAIYRSTTKIALNNSSEIIYLYDSNGNLVDEVSYSSTIEDYSYSYDIKQDDFFWSSTKTPSSMNDFTNPNNLPSAVINFSNNPVAPKEIFTIYADNLYDSDNDNLSCLWEIGKNFQANGESFKYSFNDLGEYIIKLTINDGHNEVITTSVIRVLNSVDVVYIRSKKSESTGPITNTILTLSSLATTTGQIFITEIFPNPEGSDDAEYIKLYNPNNFDVILDNWTIDDQDGGSKPHTIQDRAIKSRDYLILGKEETKLTLNNTFDEVRLFNKDEHLIDSVLYDDVKENQTYK</sequence>
<evidence type="ECO:0000259" key="3">
    <source>
        <dbReference type="PROSITE" id="PS51841"/>
    </source>
</evidence>
<dbReference type="AlphaFoldDB" id="A0A2M6WSY9"/>
<feature type="non-terminal residue" evidence="4">
    <location>
        <position position="561"/>
    </location>
</feature>
<feature type="domain" description="LTD" evidence="3">
    <location>
        <begin position="201"/>
        <end position="306"/>
    </location>
</feature>
<dbReference type="InterPro" id="IPR013783">
    <property type="entry name" value="Ig-like_fold"/>
</dbReference>
<comment type="caution">
    <text evidence="4">The sequence shown here is derived from an EMBL/GenBank/DDBJ whole genome shotgun (WGS) entry which is preliminary data.</text>
</comment>
<protein>
    <recommendedName>
        <fullName evidence="3">LTD domain-containing protein</fullName>
    </recommendedName>
</protein>
<dbReference type="InterPro" id="IPR001322">
    <property type="entry name" value="Lamin_tail_dom"/>
</dbReference>
<feature type="region of interest" description="Disordered" evidence="1">
    <location>
        <begin position="170"/>
        <end position="207"/>
    </location>
</feature>
<dbReference type="Gene3D" id="2.60.40.1260">
    <property type="entry name" value="Lamin Tail domain"/>
    <property type="match status" value="3"/>
</dbReference>
<gene>
    <name evidence="4" type="ORF">COT94_03290</name>
</gene>
<accession>A0A2M6WSY9</accession>
<dbReference type="Pfam" id="PF00932">
    <property type="entry name" value="LTD"/>
    <property type="match status" value="3"/>
</dbReference>
<dbReference type="SUPFAM" id="SSF74853">
    <property type="entry name" value="Lamin A/C globular tail domain"/>
    <property type="match status" value="3"/>
</dbReference>
<name>A0A2M6WSY9_9BACT</name>
<evidence type="ECO:0000256" key="1">
    <source>
        <dbReference type="SAM" id="MobiDB-lite"/>
    </source>
</evidence>
<evidence type="ECO:0000313" key="5">
    <source>
        <dbReference type="Proteomes" id="UP000228533"/>
    </source>
</evidence>
<dbReference type="InterPro" id="IPR036415">
    <property type="entry name" value="Lamin_tail_dom_sf"/>
</dbReference>
<evidence type="ECO:0000313" key="4">
    <source>
        <dbReference type="EMBL" id="PIT95902.1"/>
    </source>
</evidence>
<dbReference type="InterPro" id="IPR035986">
    <property type="entry name" value="PKD_dom_sf"/>
</dbReference>
<proteinExistence type="predicted"/>
<keyword evidence="2" id="KW-0732">Signal</keyword>
<feature type="chain" id="PRO_5014610913" description="LTD domain-containing protein" evidence="2">
    <location>
        <begin position="28"/>
        <end position="561"/>
    </location>
</feature>
<dbReference type="Gene3D" id="2.60.40.10">
    <property type="entry name" value="Immunoglobulins"/>
    <property type="match status" value="1"/>
</dbReference>
<dbReference type="Proteomes" id="UP000228533">
    <property type="component" value="Unassembled WGS sequence"/>
</dbReference>
<feature type="signal peptide" evidence="2">
    <location>
        <begin position="1"/>
        <end position="27"/>
    </location>
</feature>
<dbReference type="PROSITE" id="PS51841">
    <property type="entry name" value="LTD"/>
    <property type="match status" value="3"/>
</dbReference>
<feature type="compositionally biased region" description="Acidic residues" evidence="1">
    <location>
        <begin position="176"/>
        <end position="190"/>
    </location>
</feature>
<reference evidence="5" key="1">
    <citation type="submission" date="2017-09" db="EMBL/GenBank/DDBJ databases">
        <title>Depth-based differentiation of microbial function through sediment-hosted aquifers and enrichment of novel symbionts in the deep terrestrial subsurface.</title>
        <authorList>
            <person name="Probst A.J."/>
            <person name="Ladd B."/>
            <person name="Jarett J.K."/>
            <person name="Geller-Mcgrath D.E."/>
            <person name="Sieber C.M.K."/>
            <person name="Emerson J.B."/>
            <person name="Anantharaman K."/>
            <person name="Thomas B.C."/>
            <person name="Malmstrom R."/>
            <person name="Stieglmeier M."/>
            <person name="Klingl A."/>
            <person name="Woyke T."/>
            <person name="Ryan C.M."/>
            <person name="Banfield J.F."/>
        </authorList>
    </citation>
    <scope>NUCLEOTIDE SEQUENCE [LARGE SCALE GENOMIC DNA]</scope>
</reference>